<gene>
    <name evidence="1" type="ORF">OOZ53_11330</name>
</gene>
<dbReference type="InterPro" id="IPR025267">
    <property type="entry name" value="ORF017-like"/>
</dbReference>
<name>A0ABT4VMK3_9HYPH</name>
<dbReference type="Pfam" id="PF13252">
    <property type="entry name" value="Phage_capsid_3"/>
    <property type="match status" value="1"/>
</dbReference>
<keyword evidence="2" id="KW-1185">Reference proteome</keyword>
<reference evidence="1" key="1">
    <citation type="submission" date="2022-11" db="EMBL/GenBank/DDBJ databases">
        <title>Hoeflea poritis sp. nov., isolated from scleractinian coral Porites lutea.</title>
        <authorList>
            <person name="Zhang G."/>
            <person name="Wei Q."/>
            <person name="Cai L."/>
        </authorList>
    </citation>
    <scope>NUCLEOTIDE SEQUENCE</scope>
    <source>
        <strain evidence="1">E7-10</strain>
    </source>
</reference>
<protein>
    <submittedName>
        <fullName evidence="1">N4-gp56 family major capsid protein</fullName>
    </submittedName>
</protein>
<dbReference type="NCBIfam" id="TIGR04387">
    <property type="entry name" value="capsid_maj_N4"/>
    <property type="match status" value="1"/>
</dbReference>
<sequence>MPTTIAAGDPKAAKKWSTLLFLDLVKRAYFERKFVGQGQNNVIQRLTDLETDAGDTIDYDLSVKLRNRPTTGDARLTGKEESLRFFSDEVKIDQSRHAVSAGGRMTRKRTVHNLRTISREKLSEYWSDYHDQLMFIYLSGSRGINEDFYEAVTYTGHAGNALAQPSTGHILYGETGGTPATAKANLTANHKMNKNLIERASTQADMMHSVDPENANMVPVDINGEGHYVVIMNPFQAHDLRTSDTTGWLDIQKAATQAEGRNNPIFKGGLGMINDVVLHKHKNGIRFNDYGAGANVLAGRALFCGRQAGVIAYGSADKRNKGRYSWKEESKDYENELTVSAGCIFGAKKATFNSRDFGVVALDTAAANPNA</sequence>
<dbReference type="Proteomes" id="UP001148313">
    <property type="component" value="Unassembled WGS sequence"/>
</dbReference>
<dbReference type="RefSeq" id="WP_271089652.1">
    <property type="nucleotide sequence ID" value="NZ_JAPJZH010000006.1"/>
</dbReference>
<evidence type="ECO:0000313" key="2">
    <source>
        <dbReference type="Proteomes" id="UP001148313"/>
    </source>
</evidence>
<accession>A0ABT4VMK3</accession>
<evidence type="ECO:0000313" key="1">
    <source>
        <dbReference type="EMBL" id="MDA4845944.1"/>
    </source>
</evidence>
<proteinExistence type="predicted"/>
<dbReference type="EMBL" id="JAPJZH010000006">
    <property type="protein sequence ID" value="MDA4845944.1"/>
    <property type="molecule type" value="Genomic_DNA"/>
</dbReference>
<organism evidence="1 2">
    <name type="scientific">Hoeflea poritis</name>
    <dbReference type="NCBI Taxonomy" id="2993659"/>
    <lineage>
        <taxon>Bacteria</taxon>
        <taxon>Pseudomonadati</taxon>
        <taxon>Pseudomonadota</taxon>
        <taxon>Alphaproteobacteria</taxon>
        <taxon>Hyphomicrobiales</taxon>
        <taxon>Rhizobiaceae</taxon>
        <taxon>Hoeflea</taxon>
    </lineage>
</organism>
<comment type="caution">
    <text evidence="1">The sequence shown here is derived from an EMBL/GenBank/DDBJ whole genome shotgun (WGS) entry which is preliminary data.</text>
</comment>